<accession>A0A1Y1ITQ8</accession>
<organism evidence="1 2">
    <name type="scientific">Klebsormidium nitens</name>
    <name type="common">Green alga</name>
    <name type="synonym">Ulothrix nitens</name>
    <dbReference type="NCBI Taxonomy" id="105231"/>
    <lineage>
        <taxon>Eukaryota</taxon>
        <taxon>Viridiplantae</taxon>
        <taxon>Streptophyta</taxon>
        <taxon>Klebsormidiophyceae</taxon>
        <taxon>Klebsormidiales</taxon>
        <taxon>Klebsormidiaceae</taxon>
        <taxon>Klebsormidium</taxon>
    </lineage>
</organism>
<protein>
    <submittedName>
        <fullName evidence="1">Uncharacterized protein</fullName>
    </submittedName>
</protein>
<dbReference type="Proteomes" id="UP000054558">
    <property type="component" value="Unassembled WGS sequence"/>
</dbReference>
<dbReference type="EMBL" id="DF238052">
    <property type="protein sequence ID" value="GAQ92711.1"/>
    <property type="molecule type" value="Genomic_DNA"/>
</dbReference>
<keyword evidence="2" id="KW-1185">Reference proteome</keyword>
<evidence type="ECO:0000313" key="1">
    <source>
        <dbReference type="EMBL" id="GAQ92711.1"/>
    </source>
</evidence>
<proteinExistence type="predicted"/>
<name>A0A1Y1ITQ8_KLENI</name>
<reference evidence="1 2" key="1">
    <citation type="journal article" date="2014" name="Nat. Commun.">
        <title>Klebsormidium flaccidum genome reveals primary factors for plant terrestrial adaptation.</title>
        <authorList>
            <person name="Hori K."/>
            <person name="Maruyama F."/>
            <person name="Fujisawa T."/>
            <person name="Togashi T."/>
            <person name="Yamamoto N."/>
            <person name="Seo M."/>
            <person name="Sato S."/>
            <person name="Yamada T."/>
            <person name="Mori H."/>
            <person name="Tajima N."/>
            <person name="Moriyama T."/>
            <person name="Ikeuchi M."/>
            <person name="Watanabe M."/>
            <person name="Wada H."/>
            <person name="Kobayashi K."/>
            <person name="Saito M."/>
            <person name="Masuda T."/>
            <person name="Sasaki-Sekimoto Y."/>
            <person name="Mashiguchi K."/>
            <person name="Awai K."/>
            <person name="Shimojima M."/>
            <person name="Masuda S."/>
            <person name="Iwai M."/>
            <person name="Nobusawa T."/>
            <person name="Narise T."/>
            <person name="Kondo S."/>
            <person name="Saito H."/>
            <person name="Sato R."/>
            <person name="Murakawa M."/>
            <person name="Ihara Y."/>
            <person name="Oshima-Yamada Y."/>
            <person name="Ohtaka K."/>
            <person name="Satoh M."/>
            <person name="Sonobe K."/>
            <person name="Ishii M."/>
            <person name="Ohtani R."/>
            <person name="Kanamori-Sato M."/>
            <person name="Honoki R."/>
            <person name="Miyazaki D."/>
            <person name="Mochizuki H."/>
            <person name="Umetsu J."/>
            <person name="Higashi K."/>
            <person name="Shibata D."/>
            <person name="Kamiya Y."/>
            <person name="Sato N."/>
            <person name="Nakamura Y."/>
            <person name="Tabata S."/>
            <person name="Ida S."/>
            <person name="Kurokawa K."/>
            <person name="Ohta H."/>
        </authorList>
    </citation>
    <scope>NUCLEOTIDE SEQUENCE [LARGE SCALE GENOMIC DNA]</scope>
    <source>
        <strain evidence="1 2">NIES-2285</strain>
    </source>
</reference>
<dbReference type="AlphaFoldDB" id="A0A1Y1ITQ8"/>
<gene>
    <name evidence="1" type="ORF">KFL_011030010</name>
</gene>
<evidence type="ECO:0000313" key="2">
    <source>
        <dbReference type="Proteomes" id="UP000054558"/>
    </source>
</evidence>
<sequence length="338" mass="37172">MAAVLQDKEGTRITLEATSKDKSFVEYVSDKCEKESTILLYRPTVASCRYSLTDHPTSLKVVEDRTVILGSSEHIDTVSETSVSFGALQPGGVHKVEGLLIYKSRISTPTTARGDRDVMKIVIKDMNGIMGGIAISGDMAHLPELKKLKVREDVVVVSGVQYDQDQGCSSTRNTTIARSDASAPAVAGIGLTYRVCTVDRITPWARDVQSLAGNKWTTMTALASFTNLTKIDSIGYAAQPAAIRQISLLTITAADVLSVKIWPNEFALVTGAHLKSFSAKPPNEQLENLNTRLKNRSFAMHLRIRENPNTQYSQFQANVIGLELPPEFRFFNKKYKAE</sequence>